<dbReference type="EMBL" id="SHLA01000001">
    <property type="protein sequence ID" value="RZU63222.1"/>
    <property type="molecule type" value="Genomic_DNA"/>
</dbReference>
<feature type="signal peptide" evidence="1">
    <location>
        <begin position="1"/>
        <end position="28"/>
    </location>
</feature>
<gene>
    <name evidence="3" type="ORF">EV380_2834</name>
</gene>
<evidence type="ECO:0000313" key="3">
    <source>
        <dbReference type="EMBL" id="RZU63222.1"/>
    </source>
</evidence>
<dbReference type="PANTHER" id="PTHR24094:SF15">
    <property type="entry name" value="AMP-DEPENDENT SYNTHETASE_LIGASE DOMAIN-CONTAINING PROTEIN-RELATED"/>
    <property type="match status" value="1"/>
</dbReference>
<reference evidence="3 4" key="1">
    <citation type="submission" date="2019-02" db="EMBL/GenBank/DDBJ databases">
        <title>Sequencing the genomes of 1000 actinobacteria strains.</title>
        <authorList>
            <person name="Klenk H.-P."/>
        </authorList>
    </citation>
    <scope>NUCLEOTIDE SEQUENCE [LARGE SCALE GENOMIC DNA]</scope>
    <source>
        <strain evidence="3 4">DSM 17364</strain>
    </source>
</reference>
<evidence type="ECO:0000313" key="4">
    <source>
        <dbReference type="Proteomes" id="UP000292685"/>
    </source>
</evidence>
<dbReference type="PROSITE" id="PS51257">
    <property type="entry name" value="PROKAR_LIPOPROTEIN"/>
    <property type="match status" value="1"/>
</dbReference>
<feature type="domain" description="GmrSD restriction endonucleases C-terminal" evidence="2">
    <location>
        <begin position="103"/>
        <end position="237"/>
    </location>
</feature>
<organism evidence="3 4">
    <name type="scientific">Zhihengliuella halotolerans</name>
    <dbReference type="NCBI Taxonomy" id="370736"/>
    <lineage>
        <taxon>Bacteria</taxon>
        <taxon>Bacillati</taxon>
        <taxon>Actinomycetota</taxon>
        <taxon>Actinomycetes</taxon>
        <taxon>Micrococcales</taxon>
        <taxon>Micrococcaceae</taxon>
        <taxon>Zhihengliuella</taxon>
    </lineage>
</organism>
<dbReference type="AlphaFoldDB" id="A0A4Q8AFW0"/>
<accession>A0A4Q8AFW0</accession>
<dbReference type="Pfam" id="PF07510">
    <property type="entry name" value="GmrSD_C"/>
    <property type="match status" value="1"/>
</dbReference>
<proteinExistence type="predicted"/>
<comment type="caution">
    <text evidence="3">The sequence shown here is derived from an EMBL/GenBank/DDBJ whole genome shotgun (WGS) entry which is preliminary data.</text>
</comment>
<sequence>MSTRRTTRLLAALAGGAVVLSSLTGCTAAESILWDIVDELEATAPEPALEAESDANAGFAESDEPLLEQLATIDVKGRAPKTGYERDEFGSGWKDPDRNGCDARNDMLRRDLRDVELKEGTNGCVVLAGTLDDAFTATEIDFVRGPNSGDVQIDHLVALSDAWQKGAQRLDEEERVLFANDPLNLLAVDGPSNSSKGDADAATWLPPNRGFWCDYVARQTAVKAKYELWMTVAERDAIEGVVTERCPDARALAID</sequence>
<dbReference type="PANTHER" id="PTHR24094">
    <property type="entry name" value="SECRETED PROTEIN"/>
    <property type="match status" value="1"/>
</dbReference>
<evidence type="ECO:0000256" key="1">
    <source>
        <dbReference type="SAM" id="SignalP"/>
    </source>
</evidence>
<evidence type="ECO:0000259" key="2">
    <source>
        <dbReference type="Pfam" id="PF07510"/>
    </source>
</evidence>
<keyword evidence="1" id="KW-0732">Signal</keyword>
<protein>
    <submittedName>
        <fullName evidence="3">Uncharacterized protein DUF1524</fullName>
    </submittedName>
</protein>
<feature type="chain" id="PRO_5020581731" evidence="1">
    <location>
        <begin position="29"/>
        <end position="255"/>
    </location>
</feature>
<name>A0A4Q8AFW0_9MICC</name>
<dbReference type="Proteomes" id="UP000292685">
    <property type="component" value="Unassembled WGS sequence"/>
</dbReference>
<keyword evidence="4" id="KW-1185">Reference proteome</keyword>
<dbReference type="RefSeq" id="WP_242607640.1">
    <property type="nucleotide sequence ID" value="NZ_SHLA01000001.1"/>
</dbReference>
<dbReference type="InterPro" id="IPR011089">
    <property type="entry name" value="GmrSD_C"/>
</dbReference>